<sequence length="36" mass="4065">MAGILFVCRPSVKRFFKFFQSNLKLSCFNTASSSTT</sequence>
<protein>
    <submittedName>
        <fullName evidence="1">Uncharacterized protein</fullName>
    </submittedName>
</protein>
<gene>
    <name evidence="1" type="ORF">YSA_05904</name>
</gene>
<dbReference type="EMBL" id="CP003588">
    <property type="protein sequence ID" value="AFK69959.1"/>
    <property type="molecule type" value="Genomic_DNA"/>
</dbReference>
<evidence type="ECO:0000313" key="1">
    <source>
        <dbReference type="EMBL" id="AFK69959.1"/>
    </source>
</evidence>
<accession>I3UWT8</accession>
<dbReference type="KEGG" id="ppi:YSA_05904"/>
<reference evidence="1 2" key="1">
    <citation type="journal article" date="2012" name="J. Bacteriol.">
        <title>Complete Genome Sequence of the Naphthalene-Degrading Pseudomonas putida Strain ND6.</title>
        <authorList>
            <person name="Li S."/>
            <person name="Zhao H."/>
            <person name="Li Y."/>
            <person name="Niu S."/>
            <person name="Cai B."/>
        </authorList>
    </citation>
    <scope>NUCLEOTIDE SEQUENCE [LARGE SCALE GENOMIC DNA]</scope>
    <source>
        <strain evidence="1 2">ND6</strain>
    </source>
</reference>
<dbReference type="Proteomes" id="UP000005268">
    <property type="component" value="Chromosome"/>
</dbReference>
<dbReference type="AlphaFoldDB" id="I3UWT8"/>
<proteinExistence type="predicted"/>
<evidence type="ECO:0000313" key="2">
    <source>
        <dbReference type="Proteomes" id="UP000005268"/>
    </source>
</evidence>
<organism evidence="1 2">
    <name type="scientific">Pseudomonas putida ND6</name>
    <dbReference type="NCBI Taxonomy" id="231023"/>
    <lineage>
        <taxon>Bacteria</taxon>
        <taxon>Pseudomonadati</taxon>
        <taxon>Pseudomonadota</taxon>
        <taxon>Gammaproteobacteria</taxon>
        <taxon>Pseudomonadales</taxon>
        <taxon>Pseudomonadaceae</taxon>
        <taxon>Pseudomonas</taxon>
    </lineage>
</organism>
<name>I3UWT8_PSEPU</name>
<dbReference type="HOGENOM" id="CLU_3357870_0_0_6"/>